<reference evidence="2" key="1">
    <citation type="journal article" date="2009" name="Mol. Plant Pathol.">
        <title>Candidate effector gene identification in the ascomycete fungal phytopathogen Venturia inaequalis by expressed sequence tag analysis.</title>
        <authorList>
            <person name="Bowen J.K."/>
            <person name="Mesarich C.H."/>
            <person name="Rees-George J."/>
            <person name="Cui W."/>
            <person name="Fitzgerald A."/>
            <person name="Win J."/>
            <person name="Plummer K.M."/>
            <person name="Templeton M.D."/>
        </authorList>
    </citation>
    <scope>NUCLEOTIDE SEQUENCE</scope>
</reference>
<dbReference type="AlphaFoldDB" id="C0KM09"/>
<evidence type="ECO:0000313" key="2">
    <source>
        <dbReference type="EMBL" id="ACM90104.1"/>
    </source>
</evidence>
<protein>
    <submittedName>
        <fullName evidence="2">Candidate effector 15</fullName>
    </submittedName>
</protein>
<evidence type="ECO:0000256" key="1">
    <source>
        <dbReference type="SAM" id="SignalP"/>
    </source>
</evidence>
<keyword evidence="1" id="KW-0732">Signal</keyword>
<organism evidence="2">
    <name type="scientific">Venturia inaequalis</name>
    <name type="common">Apple scab fungus</name>
    <dbReference type="NCBI Taxonomy" id="5025"/>
    <lineage>
        <taxon>Eukaryota</taxon>
        <taxon>Fungi</taxon>
        <taxon>Dikarya</taxon>
        <taxon>Ascomycota</taxon>
        <taxon>Pezizomycotina</taxon>
        <taxon>Dothideomycetes</taxon>
        <taxon>Pleosporomycetidae</taxon>
        <taxon>Venturiales</taxon>
        <taxon>Venturiaceae</taxon>
        <taxon>Venturia</taxon>
    </lineage>
</organism>
<name>C0KM09_VENIN</name>
<sequence length="51" mass="6021">MVIMLVLDAILWTLVSQLVSTEWLVWRCSCSAWCSRWSRCASSDRWFSHDV</sequence>
<feature type="signal peptide" evidence="1">
    <location>
        <begin position="1"/>
        <end position="21"/>
    </location>
</feature>
<feature type="chain" id="PRO_5002899919" evidence="1">
    <location>
        <begin position="22"/>
        <end position="51"/>
    </location>
</feature>
<dbReference type="EMBL" id="FJ621513">
    <property type="protein sequence ID" value="ACM90104.1"/>
    <property type="molecule type" value="mRNA"/>
</dbReference>
<proteinExistence type="evidence at transcript level"/>
<accession>C0KM09</accession>